<evidence type="ECO:0000256" key="4">
    <source>
        <dbReference type="ARBA" id="ARBA00022989"/>
    </source>
</evidence>
<keyword evidence="11" id="KW-0716">Sensory transduction</keyword>
<gene>
    <name evidence="13" type="ORF">H920_11335</name>
</gene>
<sequence>MKNFSAITEFILLGLCADIQVQAVLFVLFLVIYLLTLTGNLMILLVVMADVNLNSPMYLFLGHLSFLDVWYSTVSLPKMLENFMSNTKTISVEGCLAQAFFIFVTGGTEACLLAVMAYDRYAAICHPLLYSQMMNNQLCKNLVWGSWGFAFLNALINTLPAVNVDFCEYRTIPHYNCELPSVFLLSCSNVSTNITLMFWSFVIHAFGTFVAILSSYVCIVSTILSISSTTGRSKAFSTCSSHLTTVISYFGSACLRYLMPASGSPLELIFSLQYSVITPMLNPFIYSLKNKEVQTAVRKLFGEYCQRSK</sequence>
<evidence type="ECO:0000256" key="9">
    <source>
        <dbReference type="ARBA" id="ARBA00053672"/>
    </source>
</evidence>
<comment type="similarity">
    <text evidence="10">Belongs to the G-protein coupled receptor 1 family.</text>
</comment>
<dbReference type="InterPro" id="IPR000276">
    <property type="entry name" value="GPCR_Rhodpsn"/>
</dbReference>
<evidence type="ECO:0000256" key="1">
    <source>
        <dbReference type="ARBA" id="ARBA00004651"/>
    </source>
</evidence>
<protein>
    <recommendedName>
        <fullName evidence="11">Olfactory receptor</fullName>
    </recommendedName>
</protein>
<dbReference type="Gene3D" id="1.20.1070.10">
    <property type="entry name" value="Rhodopsin 7-helix transmembrane proteins"/>
    <property type="match status" value="1"/>
</dbReference>
<dbReference type="FunFam" id="1.20.1070.10:FF:000015">
    <property type="entry name" value="Olfactory receptor"/>
    <property type="match status" value="1"/>
</dbReference>
<keyword evidence="7 10" id="KW-0675">Receptor</keyword>
<evidence type="ECO:0000256" key="3">
    <source>
        <dbReference type="ARBA" id="ARBA00022692"/>
    </source>
</evidence>
<feature type="transmembrane region" description="Helical" evidence="11">
    <location>
        <begin position="26"/>
        <end position="46"/>
    </location>
</feature>
<keyword evidence="14" id="KW-1185">Reference proteome</keyword>
<feature type="transmembrane region" description="Helical" evidence="11">
    <location>
        <begin position="198"/>
        <end position="224"/>
    </location>
</feature>
<keyword evidence="3 10" id="KW-0812">Transmembrane</keyword>
<evidence type="ECO:0000256" key="2">
    <source>
        <dbReference type="ARBA" id="ARBA00022475"/>
    </source>
</evidence>
<organism evidence="13 14">
    <name type="scientific">Fukomys damarensis</name>
    <name type="common">Damaraland mole rat</name>
    <name type="synonym">Cryptomys damarensis</name>
    <dbReference type="NCBI Taxonomy" id="885580"/>
    <lineage>
        <taxon>Eukaryota</taxon>
        <taxon>Metazoa</taxon>
        <taxon>Chordata</taxon>
        <taxon>Craniata</taxon>
        <taxon>Vertebrata</taxon>
        <taxon>Euteleostomi</taxon>
        <taxon>Mammalia</taxon>
        <taxon>Eutheria</taxon>
        <taxon>Euarchontoglires</taxon>
        <taxon>Glires</taxon>
        <taxon>Rodentia</taxon>
        <taxon>Hystricomorpha</taxon>
        <taxon>Bathyergidae</taxon>
        <taxon>Fukomys</taxon>
    </lineage>
</organism>
<evidence type="ECO:0000313" key="14">
    <source>
        <dbReference type="Proteomes" id="UP000028990"/>
    </source>
</evidence>
<dbReference type="PROSITE" id="PS00237">
    <property type="entry name" value="G_PROTEIN_RECEP_F1_1"/>
    <property type="match status" value="1"/>
</dbReference>
<dbReference type="PRINTS" id="PR00237">
    <property type="entry name" value="GPCRRHODOPSN"/>
</dbReference>
<dbReference type="STRING" id="885580.ENSFDAP00000010774"/>
<comment type="caution">
    <text evidence="11">Lacks conserved residue(s) required for the propagation of feature annotation.</text>
</comment>
<keyword evidence="8 10" id="KW-0807">Transducer</keyword>
<proteinExistence type="inferred from homology"/>
<evidence type="ECO:0000256" key="7">
    <source>
        <dbReference type="ARBA" id="ARBA00023170"/>
    </source>
</evidence>
<name>A0A091DWS0_FUKDA</name>
<dbReference type="GO" id="GO:0005886">
    <property type="term" value="C:plasma membrane"/>
    <property type="evidence" value="ECO:0007669"/>
    <property type="project" value="UniProtKB-SubCell"/>
</dbReference>
<evidence type="ECO:0000256" key="8">
    <source>
        <dbReference type="ARBA" id="ARBA00023224"/>
    </source>
</evidence>
<evidence type="ECO:0000256" key="11">
    <source>
        <dbReference type="RuleBase" id="RU363047"/>
    </source>
</evidence>
<keyword evidence="5 10" id="KW-0297">G-protein coupled receptor</keyword>
<dbReference type="eggNOG" id="ENOG502SI96">
    <property type="taxonomic scope" value="Eukaryota"/>
</dbReference>
<accession>A0A091DWS0</accession>
<evidence type="ECO:0000256" key="6">
    <source>
        <dbReference type="ARBA" id="ARBA00023136"/>
    </source>
</evidence>
<feature type="transmembrane region" description="Helical" evidence="11">
    <location>
        <begin position="96"/>
        <end position="118"/>
    </location>
</feature>
<keyword evidence="6 11" id="KW-0472">Membrane</keyword>
<dbReference type="OrthoDB" id="9035478at2759"/>
<keyword evidence="4 11" id="KW-1133">Transmembrane helix</keyword>
<reference evidence="13 14" key="1">
    <citation type="submission" date="2013-11" db="EMBL/GenBank/DDBJ databases">
        <title>The Damaraland mole rat (Fukomys damarensis) genome and evolution of African mole rats.</title>
        <authorList>
            <person name="Gladyshev V.N."/>
            <person name="Fang X."/>
        </authorList>
    </citation>
    <scope>NUCLEOTIDE SEQUENCE [LARGE SCALE GENOMIC DNA]</scope>
    <source>
        <tissue evidence="13">Liver</tissue>
    </source>
</reference>
<comment type="subcellular location">
    <subcellularLocation>
        <location evidence="1 11">Cell membrane</location>
        <topology evidence="1 11">Multi-pass membrane protein</topology>
    </subcellularLocation>
</comment>
<dbReference type="PANTHER" id="PTHR48001">
    <property type="entry name" value="OLFACTORY RECEPTOR"/>
    <property type="match status" value="1"/>
</dbReference>
<keyword evidence="2 11" id="KW-1003">Cell membrane</keyword>
<feature type="domain" description="G-protein coupled receptors family 1 profile" evidence="12">
    <location>
        <begin position="39"/>
        <end position="286"/>
    </location>
</feature>
<dbReference type="EMBL" id="KN122969">
    <property type="protein sequence ID" value="KFO27241.1"/>
    <property type="molecule type" value="Genomic_DNA"/>
</dbReference>
<dbReference type="CDD" id="cd15229">
    <property type="entry name" value="7tmA_OR8S1-like"/>
    <property type="match status" value="1"/>
</dbReference>
<dbReference type="OMA" id="VIREDPH"/>
<dbReference type="InterPro" id="IPR017452">
    <property type="entry name" value="GPCR_Rhodpsn_7TM"/>
</dbReference>
<dbReference type="PROSITE" id="PS50262">
    <property type="entry name" value="G_PROTEIN_RECEP_F1_2"/>
    <property type="match status" value="1"/>
</dbReference>
<evidence type="ECO:0000256" key="10">
    <source>
        <dbReference type="RuleBase" id="RU000688"/>
    </source>
</evidence>
<keyword evidence="11" id="KW-0552">Olfaction</keyword>
<dbReference type="GO" id="GO:0004984">
    <property type="term" value="F:olfactory receptor activity"/>
    <property type="evidence" value="ECO:0007669"/>
    <property type="project" value="InterPro"/>
</dbReference>
<dbReference type="AlphaFoldDB" id="A0A091DWS0"/>
<dbReference type="PRINTS" id="PR00245">
    <property type="entry name" value="OLFACTORYR"/>
</dbReference>
<dbReference type="GO" id="GO:0004930">
    <property type="term" value="F:G protein-coupled receptor activity"/>
    <property type="evidence" value="ECO:0007669"/>
    <property type="project" value="UniProtKB-KW"/>
</dbReference>
<evidence type="ECO:0000259" key="12">
    <source>
        <dbReference type="PROSITE" id="PS50262"/>
    </source>
</evidence>
<feature type="transmembrane region" description="Helical" evidence="11">
    <location>
        <begin position="138"/>
        <end position="156"/>
    </location>
</feature>
<dbReference type="Proteomes" id="UP000028990">
    <property type="component" value="Unassembled WGS sequence"/>
</dbReference>
<evidence type="ECO:0000313" key="13">
    <source>
        <dbReference type="EMBL" id="KFO27241.1"/>
    </source>
</evidence>
<comment type="function">
    <text evidence="9">Possible taste receptor.</text>
</comment>
<evidence type="ECO:0000256" key="5">
    <source>
        <dbReference type="ARBA" id="ARBA00023040"/>
    </source>
</evidence>
<dbReference type="SUPFAM" id="SSF81321">
    <property type="entry name" value="Family A G protein-coupled receptor-like"/>
    <property type="match status" value="1"/>
</dbReference>
<dbReference type="Pfam" id="PF13853">
    <property type="entry name" value="7tm_4"/>
    <property type="match status" value="1"/>
</dbReference>
<dbReference type="InterPro" id="IPR000725">
    <property type="entry name" value="Olfact_rcpt"/>
</dbReference>